<evidence type="ECO:0000313" key="1">
    <source>
        <dbReference type="EMBL" id="ASG67230.1"/>
    </source>
</evidence>
<name>A0ABN5AUB1_9GAMM</name>
<reference evidence="1 2" key="1">
    <citation type="submission" date="2017-06" db="EMBL/GenBank/DDBJ databases">
        <title>Complete genome of Francisella halioticida.</title>
        <authorList>
            <person name="Sjodin A."/>
        </authorList>
    </citation>
    <scope>NUCLEOTIDE SEQUENCE [LARGE SCALE GENOMIC DNA]</scope>
    <source>
        <strain evidence="1 2">DSM 23729</strain>
    </source>
</reference>
<gene>
    <name evidence="1" type="ORF">CDV26_01460</name>
</gene>
<accession>A0ABN5AUB1</accession>
<protein>
    <submittedName>
        <fullName evidence="1">Uncharacterized protein</fullName>
    </submittedName>
</protein>
<sequence length="62" mass="6688">MAKVVQILKNVIDKVEVYVSGNITKNVKSITVLGSNGMVGIQVAINNDYIVMSFLGSFSLLN</sequence>
<proteinExistence type="predicted"/>
<dbReference type="RefSeq" id="WP_088771782.1">
    <property type="nucleotide sequence ID" value="NZ_CP022132.1"/>
</dbReference>
<dbReference type="EMBL" id="CP022132">
    <property type="protein sequence ID" value="ASG67230.1"/>
    <property type="molecule type" value="Genomic_DNA"/>
</dbReference>
<evidence type="ECO:0000313" key="2">
    <source>
        <dbReference type="Proteomes" id="UP000249910"/>
    </source>
</evidence>
<keyword evidence="2" id="KW-1185">Reference proteome</keyword>
<dbReference type="Proteomes" id="UP000249910">
    <property type="component" value="Chromosome"/>
</dbReference>
<organism evidence="1 2">
    <name type="scientific">Francisella halioticida</name>
    <dbReference type="NCBI Taxonomy" id="549298"/>
    <lineage>
        <taxon>Bacteria</taxon>
        <taxon>Pseudomonadati</taxon>
        <taxon>Pseudomonadota</taxon>
        <taxon>Gammaproteobacteria</taxon>
        <taxon>Thiotrichales</taxon>
        <taxon>Francisellaceae</taxon>
        <taxon>Francisella</taxon>
    </lineage>
</organism>